<feature type="transmembrane region" description="Helical" evidence="5">
    <location>
        <begin position="70"/>
        <end position="88"/>
    </location>
</feature>
<dbReference type="Gene3D" id="1.20.1250.20">
    <property type="entry name" value="MFS general substrate transporter like domains"/>
    <property type="match status" value="1"/>
</dbReference>
<reference evidence="7" key="1">
    <citation type="submission" date="2022-09" db="EMBL/GenBank/DDBJ databases">
        <title>Aureispira anguillicida sp. nov., isolated from Leptocephalus of Japanese eel Anguilla japonica.</title>
        <authorList>
            <person name="Yuasa K."/>
            <person name="Mekata T."/>
            <person name="Ikunari K."/>
        </authorList>
    </citation>
    <scope>NUCLEOTIDE SEQUENCE</scope>
    <source>
        <strain evidence="7">EL160426</strain>
    </source>
</reference>
<dbReference type="GO" id="GO:0022857">
    <property type="term" value="F:transmembrane transporter activity"/>
    <property type="evidence" value="ECO:0007669"/>
    <property type="project" value="InterPro"/>
</dbReference>
<keyword evidence="4 5" id="KW-0472">Membrane</keyword>
<dbReference type="AlphaFoldDB" id="A0A915YLF7"/>
<keyword evidence="3 5" id="KW-1133">Transmembrane helix</keyword>
<feature type="transmembrane region" description="Helical" evidence="5">
    <location>
        <begin position="343"/>
        <end position="363"/>
    </location>
</feature>
<organism evidence="7 8">
    <name type="scientific">Aureispira anguillae</name>
    <dbReference type="NCBI Taxonomy" id="2864201"/>
    <lineage>
        <taxon>Bacteria</taxon>
        <taxon>Pseudomonadati</taxon>
        <taxon>Bacteroidota</taxon>
        <taxon>Saprospiria</taxon>
        <taxon>Saprospirales</taxon>
        <taxon>Saprospiraceae</taxon>
        <taxon>Aureispira</taxon>
    </lineage>
</organism>
<dbReference type="InterPro" id="IPR020846">
    <property type="entry name" value="MFS_dom"/>
</dbReference>
<dbReference type="KEGG" id="aup:AsAng_0060390"/>
<dbReference type="Pfam" id="PF07690">
    <property type="entry name" value="MFS_1"/>
    <property type="match status" value="1"/>
</dbReference>
<feature type="transmembrane region" description="Helical" evidence="5">
    <location>
        <begin position="277"/>
        <end position="295"/>
    </location>
</feature>
<protein>
    <submittedName>
        <fullName evidence="7">MFS transporter</fullName>
    </submittedName>
</protein>
<sequence length="396" mass="44667">MNIAGNIWKLYVIKMSKWFMVYMPIIVLFIQSNGLNLREVMTINAIYSMSVAFFEIPSGYFSDRLGRKNSIILGTLFITGQFGIYSLSFDFWTMGLGAMIGGLGASFISGTDSAMLYDTLHILDRKGDYLKWEGRTYAIGTFSEAIAAVIGGWLAYQYGLRYPMYMQVGISCIGVLAALSLVEPPVHKTHNRGNWEQVKYILRYTFWENKKLRFFIFLAATFGLASLLLAWFAQPYFDYKAIAENQIGYLWAALNITVAFFALNAHYSMKIFREKQLIFIILLGFSLGYIVLGMYGGEYLWLGLAAMFMMYALRGLATPTFLNLINQHAPSDMRATVLSIRGFSVRIMYALVAPILGWTADVYSIQETFLLIGGVIGIATIVAIVFYSLILEEAKQ</sequence>
<feature type="transmembrane region" description="Helical" evidence="5">
    <location>
        <begin position="369"/>
        <end position="390"/>
    </location>
</feature>
<feature type="transmembrane region" description="Helical" evidence="5">
    <location>
        <begin position="41"/>
        <end position="58"/>
    </location>
</feature>
<dbReference type="EMBL" id="AP026867">
    <property type="protein sequence ID" value="BDS15255.1"/>
    <property type="molecule type" value="Genomic_DNA"/>
</dbReference>
<evidence type="ECO:0000256" key="5">
    <source>
        <dbReference type="SAM" id="Phobius"/>
    </source>
</evidence>
<dbReference type="RefSeq" id="WP_264790423.1">
    <property type="nucleotide sequence ID" value="NZ_AP026867.1"/>
</dbReference>
<dbReference type="PROSITE" id="PS50850">
    <property type="entry name" value="MFS"/>
    <property type="match status" value="1"/>
</dbReference>
<evidence type="ECO:0000313" key="7">
    <source>
        <dbReference type="EMBL" id="BDS15255.1"/>
    </source>
</evidence>
<feature type="transmembrane region" description="Helical" evidence="5">
    <location>
        <begin position="246"/>
        <end position="265"/>
    </location>
</feature>
<dbReference type="InterPro" id="IPR005829">
    <property type="entry name" value="Sugar_transporter_CS"/>
</dbReference>
<feature type="domain" description="Major facilitator superfamily (MFS) profile" evidence="6">
    <location>
        <begin position="1"/>
        <end position="391"/>
    </location>
</feature>
<name>A0A915YLF7_9BACT</name>
<evidence type="ECO:0000313" key="8">
    <source>
        <dbReference type="Proteomes" id="UP001060919"/>
    </source>
</evidence>
<evidence type="ECO:0000256" key="2">
    <source>
        <dbReference type="ARBA" id="ARBA00022692"/>
    </source>
</evidence>
<dbReference type="InterPro" id="IPR011701">
    <property type="entry name" value="MFS"/>
</dbReference>
<proteinExistence type="predicted"/>
<dbReference type="PANTHER" id="PTHR23530">
    <property type="entry name" value="TRANSPORT PROTEIN-RELATED"/>
    <property type="match status" value="1"/>
</dbReference>
<dbReference type="PROSITE" id="PS00216">
    <property type="entry name" value="SUGAR_TRANSPORT_1"/>
    <property type="match status" value="1"/>
</dbReference>
<dbReference type="Proteomes" id="UP001060919">
    <property type="component" value="Chromosome"/>
</dbReference>
<feature type="transmembrane region" description="Helical" evidence="5">
    <location>
        <begin position="18"/>
        <end position="35"/>
    </location>
</feature>
<keyword evidence="8" id="KW-1185">Reference proteome</keyword>
<evidence type="ECO:0000256" key="1">
    <source>
        <dbReference type="ARBA" id="ARBA00004141"/>
    </source>
</evidence>
<feature type="transmembrane region" description="Helical" evidence="5">
    <location>
        <begin position="94"/>
        <end position="117"/>
    </location>
</feature>
<keyword evidence="2 5" id="KW-0812">Transmembrane</keyword>
<gene>
    <name evidence="7" type="ORF">AsAng_0060390</name>
</gene>
<dbReference type="GO" id="GO:0016020">
    <property type="term" value="C:membrane"/>
    <property type="evidence" value="ECO:0007669"/>
    <property type="project" value="UniProtKB-SubCell"/>
</dbReference>
<evidence type="ECO:0000256" key="3">
    <source>
        <dbReference type="ARBA" id="ARBA00022989"/>
    </source>
</evidence>
<dbReference type="PANTHER" id="PTHR23530:SF1">
    <property type="entry name" value="PERMEASE, MAJOR FACILITATOR SUPERFAMILY-RELATED"/>
    <property type="match status" value="1"/>
</dbReference>
<comment type="subcellular location">
    <subcellularLocation>
        <location evidence="1">Membrane</location>
        <topology evidence="1">Multi-pass membrane protein</topology>
    </subcellularLocation>
</comment>
<feature type="transmembrane region" description="Helical" evidence="5">
    <location>
        <begin position="301"/>
        <end position="322"/>
    </location>
</feature>
<dbReference type="SUPFAM" id="SSF103473">
    <property type="entry name" value="MFS general substrate transporter"/>
    <property type="match status" value="1"/>
</dbReference>
<dbReference type="InterPro" id="IPR036259">
    <property type="entry name" value="MFS_trans_sf"/>
</dbReference>
<evidence type="ECO:0000259" key="6">
    <source>
        <dbReference type="PROSITE" id="PS50850"/>
    </source>
</evidence>
<evidence type="ECO:0000256" key="4">
    <source>
        <dbReference type="ARBA" id="ARBA00023136"/>
    </source>
</evidence>
<feature type="transmembrane region" description="Helical" evidence="5">
    <location>
        <begin position="212"/>
        <end position="234"/>
    </location>
</feature>
<feature type="transmembrane region" description="Helical" evidence="5">
    <location>
        <begin position="162"/>
        <end position="182"/>
    </location>
</feature>
<feature type="transmembrane region" description="Helical" evidence="5">
    <location>
        <begin position="137"/>
        <end position="156"/>
    </location>
</feature>
<dbReference type="InterPro" id="IPR053160">
    <property type="entry name" value="MFS_DHA3_Transporter"/>
</dbReference>
<accession>A0A915YLF7</accession>